<proteinExistence type="predicted"/>
<dbReference type="RefSeq" id="WP_229728593.1">
    <property type="nucleotide sequence ID" value="NZ_BMGS01000002.1"/>
</dbReference>
<dbReference type="Proteomes" id="UP000601361">
    <property type="component" value="Unassembled WGS sequence"/>
</dbReference>
<gene>
    <name evidence="1" type="ORF">GCM10011378_08940</name>
</gene>
<protein>
    <submittedName>
        <fullName evidence="1">Uncharacterized protein</fullName>
    </submittedName>
</protein>
<reference evidence="2" key="1">
    <citation type="journal article" date="2019" name="Int. J. Syst. Evol. Microbiol.">
        <title>The Global Catalogue of Microorganisms (GCM) 10K type strain sequencing project: providing services to taxonomists for standard genome sequencing and annotation.</title>
        <authorList>
            <consortium name="The Broad Institute Genomics Platform"/>
            <consortium name="The Broad Institute Genome Sequencing Center for Infectious Disease"/>
            <person name="Wu L."/>
            <person name="Ma J."/>
        </authorList>
    </citation>
    <scope>NUCLEOTIDE SEQUENCE [LARGE SCALE GENOMIC DNA]</scope>
    <source>
        <strain evidence="2">CGMCC 1.12990</strain>
    </source>
</reference>
<name>A0ABQ1WMT2_9BACT</name>
<organism evidence="1 2">
    <name type="scientific">Hymenobacter glacieicola</name>
    <dbReference type="NCBI Taxonomy" id="1562124"/>
    <lineage>
        <taxon>Bacteria</taxon>
        <taxon>Pseudomonadati</taxon>
        <taxon>Bacteroidota</taxon>
        <taxon>Cytophagia</taxon>
        <taxon>Cytophagales</taxon>
        <taxon>Hymenobacteraceae</taxon>
        <taxon>Hymenobacter</taxon>
    </lineage>
</organism>
<dbReference type="EMBL" id="BMGS01000002">
    <property type="protein sequence ID" value="GGG34773.1"/>
    <property type="molecule type" value="Genomic_DNA"/>
</dbReference>
<accession>A0ABQ1WMT2</accession>
<keyword evidence="2" id="KW-1185">Reference proteome</keyword>
<evidence type="ECO:0000313" key="2">
    <source>
        <dbReference type="Proteomes" id="UP000601361"/>
    </source>
</evidence>
<comment type="caution">
    <text evidence="1">The sequence shown here is derived from an EMBL/GenBank/DDBJ whole genome shotgun (WGS) entry which is preliminary data.</text>
</comment>
<evidence type="ECO:0000313" key="1">
    <source>
        <dbReference type="EMBL" id="GGG34773.1"/>
    </source>
</evidence>
<sequence>MSQHPSLVNTEQGNHQVAAAALHLTHNTNLALAAYERSLLEMVARREMTLGHLLAYLQEYEQA</sequence>